<dbReference type="SUPFAM" id="SSF53756">
    <property type="entry name" value="UDP-Glycosyltransferase/glycogen phosphorylase"/>
    <property type="match status" value="1"/>
</dbReference>
<dbReference type="Pfam" id="PF00534">
    <property type="entry name" value="Glycos_transf_1"/>
    <property type="match status" value="1"/>
</dbReference>
<evidence type="ECO:0000313" key="4">
    <source>
        <dbReference type="Proteomes" id="UP000245657"/>
    </source>
</evidence>
<comment type="caution">
    <text evidence="3">The sequence shown here is derived from an EMBL/GenBank/DDBJ whole genome shotgun (WGS) entry which is preliminary data.</text>
</comment>
<dbReference type="RefSeq" id="WP_109969071.1">
    <property type="nucleotide sequence ID" value="NZ_CP176093.1"/>
</dbReference>
<dbReference type="InterPro" id="IPR028098">
    <property type="entry name" value="Glyco_trans_4-like_N"/>
</dbReference>
<dbReference type="AlphaFoldDB" id="A0A2V2N847"/>
<protein>
    <submittedName>
        <fullName evidence="3">Glycosyltransferase family 1 protein</fullName>
    </submittedName>
</protein>
<evidence type="ECO:0000259" key="1">
    <source>
        <dbReference type="Pfam" id="PF00534"/>
    </source>
</evidence>
<dbReference type="CDD" id="cd03801">
    <property type="entry name" value="GT4_PimA-like"/>
    <property type="match status" value="1"/>
</dbReference>
<sequence>MERKKIAYFCWESLYTDRVGGLANAATYLAQELAKKNEVHFFTRGDGDFTFGGVHYHTVRPYGNNVVEYCRNMSHMMADRFRSLDSPRFDILHFHDWHVTEALHLLQDRNTVFTYHSTEYGRNGNHHGDWWEYHEISGKEWYAGLIAKQVTTVSGVLKNEVMQLYNVPDWKVQVFPNGVVPEQFDVSLDQGIVKQEMGIHPYAPTVLFIGRMAVQKGPDLFLDALPRVKDRFWGVQAIMAGDGGMRSWLQDRSSALGLPVRFPGFITDTQYVRLLAAADLVVIPSRNEPFGIVLPEAWSAGKPVVACDVGGLHENIEQYHDGIRTSVSSDSIAAGICEALDNMERSRRWGRSGRAKVYRDFQWNGIANRLDSMYAGVNS</sequence>
<proteinExistence type="predicted"/>
<dbReference type="OrthoDB" id="132546at2157"/>
<reference evidence="3 4" key="1">
    <citation type="submission" date="2018-05" db="EMBL/GenBank/DDBJ databases">
        <title>Draft genome of Methanospirillum lacunae Ki8-1.</title>
        <authorList>
            <person name="Dueholm M.S."/>
            <person name="Nielsen P.H."/>
            <person name="Bakmann L.F."/>
            <person name="Otzen D.E."/>
        </authorList>
    </citation>
    <scope>NUCLEOTIDE SEQUENCE [LARGE SCALE GENOMIC DNA]</scope>
    <source>
        <strain evidence="3 4">Ki8-1</strain>
    </source>
</reference>
<dbReference type="InterPro" id="IPR001296">
    <property type="entry name" value="Glyco_trans_1"/>
</dbReference>
<dbReference type="PANTHER" id="PTHR12526">
    <property type="entry name" value="GLYCOSYLTRANSFERASE"/>
    <property type="match status" value="1"/>
</dbReference>
<organism evidence="3 4">
    <name type="scientific">Methanospirillum lacunae</name>
    <dbReference type="NCBI Taxonomy" id="668570"/>
    <lineage>
        <taxon>Archaea</taxon>
        <taxon>Methanobacteriati</taxon>
        <taxon>Methanobacteriota</taxon>
        <taxon>Stenosarchaea group</taxon>
        <taxon>Methanomicrobia</taxon>
        <taxon>Methanomicrobiales</taxon>
        <taxon>Methanospirillaceae</taxon>
        <taxon>Methanospirillum</taxon>
    </lineage>
</organism>
<dbReference type="Proteomes" id="UP000245657">
    <property type="component" value="Unassembled WGS sequence"/>
</dbReference>
<feature type="domain" description="Glycosyl transferase family 1" evidence="1">
    <location>
        <begin position="199"/>
        <end position="355"/>
    </location>
</feature>
<name>A0A2V2N847_9EURY</name>
<dbReference type="GO" id="GO:0016757">
    <property type="term" value="F:glycosyltransferase activity"/>
    <property type="evidence" value="ECO:0007669"/>
    <property type="project" value="InterPro"/>
</dbReference>
<dbReference type="EMBL" id="QGMY01000008">
    <property type="protein sequence ID" value="PWR71453.1"/>
    <property type="molecule type" value="Genomic_DNA"/>
</dbReference>
<evidence type="ECO:0000313" key="3">
    <source>
        <dbReference type="EMBL" id="PWR71453.1"/>
    </source>
</evidence>
<dbReference type="Pfam" id="PF13439">
    <property type="entry name" value="Glyco_transf_4"/>
    <property type="match status" value="1"/>
</dbReference>
<dbReference type="Gene3D" id="3.40.50.2000">
    <property type="entry name" value="Glycogen Phosphorylase B"/>
    <property type="match status" value="2"/>
</dbReference>
<keyword evidence="4" id="KW-1185">Reference proteome</keyword>
<feature type="domain" description="Glycosyltransferase subfamily 4-like N-terminal" evidence="2">
    <location>
        <begin position="19"/>
        <end position="182"/>
    </location>
</feature>
<keyword evidence="3" id="KW-0808">Transferase</keyword>
<dbReference type="PANTHER" id="PTHR12526:SF625">
    <property type="entry name" value="PHOSPHATIDYLINOSITOL GLYCAN-CLASS A"/>
    <property type="match status" value="1"/>
</dbReference>
<evidence type="ECO:0000259" key="2">
    <source>
        <dbReference type="Pfam" id="PF13439"/>
    </source>
</evidence>
<accession>A0A2V2N847</accession>
<gene>
    <name evidence="3" type="ORF">DK846_11355</name>
</gene>
<dbReference type="GeneID" id="97550406"/>